<proteinExistence type="predicted"/>
<evidence type="ECO:0000313" key="1">
    <source>
        <dbReference type="EMBL" id="OAH57937.1"/>
    </source>
</evidence>
<dbReference type="Proteomes" id="UP000077271">
    <property type="component" value="Unassembled WGS sequence"/>
</dbReference>
<gene>
    <name evidence="1" type="ORF">AWH48_02720</name>
</gene>
<organism evidence="1 2">
    <name type="scientific">Domibacillus aminovorans</name>
    <dbReference type="NCBI Taxonomy" id="29332"/>
    <lineage>
        <taxon>Bacteria</taxon>
        <taxon>Bacillati</taxon>
        <taxon>Bacillota</taxon>
        <taxon>Bacilli</taxon>
        <taxon>Bacillales</taxon>
        <taxon>Bacillaceae</taxon>
        <taxon>Domibacillus</taxon>
    </lineage>
</organism>
<comment type="caution">
    <text evidence="1">The sequence shown here is derived from an EMBL/GenBank/DDBJ whole genome shotgun (WGS) entry which is preliminary data.</text>
</comment>
<dbReference type="RefSeq" id="WP_018392759.1">
    <property type="nucleotide sequence ID" value="NZ_LQWZ01000012.1"/>
</dbReference>
<dbReference type="EMBL" id="LQWZ01000012">
    <property type="protein sequence ID" value="OAH57937.1"/>
    <property type="molecule type" value="Genomic_DNA"/>
</dbReference>
<dbReference type="AlphaFoldDB" id="A0A177KXP4"/>
<protein>
    <recommendedName>
        <fullName evidence="3">Spore coat protein</fullName>
    </recommendedName>
</protein>
<evidence type="ECO:0000313" key="2">
    <source>
        <dbReference type="Proteomes" id="UP000077271"/>
    </source>
</evidence>
<evidence type="ECO:0008006" key="3">
    <source>
        <dbReference type="Google" id="ProtNLM"/>
    </source>
</evidence>
<reference evidence="1 2" key="1">
    <citation type="submission" date="2016-01" db="EMBL/GenBank/DDBJ databases">
        <title>Investigation of taxonomic status of Bacillus aminovorans.</title>
        <authorList>
            <person name="Verma A."/>
            <person name="Pal Y."/>
            <person name="Krishnamurthi S."/>
        </authorList>
    </citation>
    <scope>NUCLEOTIDE SEQUENCE [LARGE SCALE GENOMIC DNA]</scope>
    <source>
        <strain evidence="1 2">DSM 4337</strain>
    </source>
</reference>
<sequence length="120" mass="13802">MYRPVRPIICPPKCVFHDSYTTREVPVIHPIVNVNRQHIVNVPRHIYRPVTRNVVVDPGYMDPSQCHMNPAQNYMSPAQNNMSPAQNNMNPAQNYMNPAQNNMNPAQNYMNPARGCNRCK</sequence>
<accession>A0A177KXP4</accession>
<name>A0A177KXP4_9BACI</name>